<evidence type="ECO:0000313" key="3">
    <source>
        <dbReference type="Proteomes" id="UP000270487"/>
    </source>
</evidence>
<dbReference type="EMBL" id="LR134492">
    <property type="protein sequence ID" value="VEI62085.1"/>
    <property type="molecule type" value="Genomic_DNA"/>
</dbReference>
<dbReference type="RefSeq" id="WP_141130922.1">
    <property type="nucleotide sequence ID" value="NZ_JBEGXN010000018.1"/>
</dbReference>
<sequence>MKKKILLTIYLLVFAPVLVMIYFFMSHTDKQFSCVAKLNTDITESNQSTKALYDIFFLFDGNNTGYVVVEGTYISNGVYEKINTAFDFSYEKQNNFYSIKKFGGKAPDFLPFFLQWETAKFKFSQLNKDDFVISGPINPILLVCTKA</sequence>
<feature type="transmembrane region" description="Helical" evidence="1">
    <location>
        <begin position="7"/>
        <end position="25"/>
    </location>
</feature>
<accession>A0A448S2Y7</accession>
<keyword evidence="1" id="KW-1133">Transmembrane helix</keyword>
<keyword evidence="1" id="KW-0812">Transmembrane</keyword>
<dbReference type="AlphaFoldDB" id="A0A448S2Y7"/>
<organism evidence="2 3">
    <name type="scientific">Serratia fonticola</name>
    <dbReference type="NCBI Taxonomy" id="47917"/>
    <lineage>
        <taxon>Bacteria</taxon>
        <taxon>Pseudomonadati</taxon>
        <taxon>Pseudomonadota</taxon>
        <taxon>Gammaproteobacteria</taxon>
        <taxon>Enterobacterales</taxon>
        <taxon>Yersiniaceae</taxon>
        <taxon>Serratia</taxon>
    </lineage>
</organism>
<proteinExistence type="predicted"/>
<reference evidence="2 3" key="1">
    <citation type="submission" date="2018-12" db="EMBL/GenBank/DDBJ databases">
        <authorList>
            <consortium name="Pathogen Informatics"/>
        </authorList>
    </citation>
    <scope>NUCLEOTIDE SEQUENCE [LARGE SCALE GENOMIC DNA]</scope>
    <source>
        <strain evidence="2 3">NCTC13193</strain>
    </source>
</reference>
<protein>
    <submittedName>
        <fullName evidence="2">Uncharacterized protein</fullName>
    </submittedName>
</protein>
<keyword evidence="1" id="KW-0472">Membrane</keyword>
<name>A0A448S2Y7_SERFO</name>
<gene>
    <name evidence="2" type="ORF">NCTC13193_00184</name>
</gene>
<evidence type="ECO:0000313" key="2">
    <source>
        <dbReference type="EMBL" id="VEI62085.1"/>
    </source>
</evidence>
<evidence type="ECO:0000256" key="1">
    <source>
        <dbReference type="SAM" id="Phobius"/>
    </source>
</evidence>
<dbReference type="Proteomes" id="UP000270487">
    <property type="component" value="Chromosome"/>
</dbReference>